<organism evidence="2 3">
    <name type="scientific">Sediminivirga luteola</name>
    <dbReference type="NCBI Taxonomy" id="1774748"/>
    <lineage>
        <taxon>Bacteria</taxon>
        <taxon>Bacillati</taxon>
        <taxon>Actinomycetota</taxon>
        <taxon>Actinomycetes</taxon>
        <taxon>Micrococcales</taxon>
        <taxon>Brevibacteriaceae</taxon>
        <taxon>Sediminivirga</taxon>
    </lineage>
</organism>
<evidence type="ECO:0000313" key="2">
    <source>
        <dbReference type="EMBL" id="GGA20358.1"/>
    </source>
</evidence>
<comment type="caution">
    <text evidence="2">The sequence shown here is derived from an EMBL/GenBank/DDBJ whole genome shotgun (WGS) entry which is preliminary data.</text>
</comment>
<dbReference type="Proteomes" id="UP000616114">
    <property type="component" value="Unassembled WGS sequence"/>
</dbReference>
<sequence length="60" mass="6128">MPGRKAEYLAVAAEAAAEGILTDACLRALPEETARDQSLVSPASARSPPTSSGIAQPFVS</sequence>
<dbReference type="EMBL" id="BMFY01000010">
    <property type="protein sequence ID" value="GGA20358.1"/>
    <property type="molecule type" value="Genomic_DNA"/>
</dbReference>
<evidence type="ECO:0000256" key="1">
    <source>
        <dbReference type="SAM" id="MobiDB-lite"/>
    </source>
</evidence>
<reference evidence="2" key="1">
    <citation type="journal article" date="2014" name="Int. J. Syst. Evol. Microbiol.">
        <title>Complete genome sequence of Corynebacterium casei LMG S-19264T (=DSM 44701T), isolated from a smear-ripened cheese.</title>
        <authorList>
            <consortium name="US DOE Joint Genome Institute (JGI-PGF)"/>
            <person name="Walter F."/>
            <person name="Albersmeier A."/>
            <person name="Kalinowski J."/>
            <person name="Ruckert C."/>
        </authorList>
    </citation>
    <scope>NUCLEOTIDE SEQUENCE</scope>
    <source>
        <strain evidence="2">CGMCC 1.12785</strain>
    </source>
</reference>
<protein>
    <submittedName>
        <fullName evidence="2">Uncharacterized protein</fullName>
    </submittedName>
</protein>
<name>A0A8J2XL77_9MICO</name>
<gene>
    <name evidence="2" type="ORF">GCM10011333_24430</name>
</gene>
<accession>A0A8J2XL77</accession>
<keyword evidence="3" id="KW-1185">Reference proteome</keyword>
<feature type="compositionally biased region" description="Low complexity" evidence="1">
    <location>
        <begin position="41"/>
        <end position="52"/>
    </location>
</feature>
<proteinExistence type="predicted"/>
<dbReference type="AlphaFoldDB" id="A0A8J2XL77"/>
<evidence type="ECO:0000313" key="3">
    <source>
        <dbReference type="Proteomes" id="UP000616114"/>
    </source>
</evidence>
<reference evidence="2" key="2">
    <citation type="submission" date="2020-09" db="EMBL/GenBank/DDBJ databases">
        <authorList>
            <person name="Sun Q."/>
            <person name="Zhou Y."/>
        </authorList>
    </citation>
    <scope>NUCLEOTIDE SEQUENCE</scope>
    <source>
        <strain evidence="2">CGMCC 1.12785</strain>
    </source>
</reference>
<feature type="region of interest" description="Disordered" evidence="1">
    <location>
        <begin position="33"/>
        <end position="60"/>
    </location>
</feature>